<evidence type="ECO:0000313" key="1">
    <source>
        <dbReference type="EMBL" id="JAH56310.1"/>
    </source>
</evidence>
<protein>
    <submittedName>
        <fullName evidence="1">Uncharacterized protein</fullName>
    </submittedName>
</protein>
<accession>A0A0E9TTU4</accession>
<organism evidence="1">
    <name type="scientific">Anguilla anguilla</name>
    <name type="common">European freshwater eel</name>
    <name type="synonym">Muraena anguilla</name>
    <dbReference type="NCBI Taxonomy" id="7936"/>
    <lineage>
        <taxon>Eukaryota</taxon>
        <taxon>Metazoa</taxon>
        <taxon>Chordata</taxon>
        <taxon>Craniata</taxon>
        <taxon>Vertebrata</taxon>
        <taxon>Euteleostomi</taxon>
        <taxon>Actinopterygii</taxon>
        <taxon>Neopterygii</taxon>
        <taxon>Teleostei</taxon>
        <taxon>Anguilliformes</taxon>
        <taxon>Anguillidae</taxon>
        <taxon>Anguilla</taxon>
    </lineage>
</organism>
<sequence>MHTHTIKFDCSSCFESHQSSHAVGLGQWC</sequence>
<reference evidence="1" key="1">
    <citation type="submission" date="2014-11" db="EMBL/GenBank/DDBJ databases">
        <authorList>
            <person name="Amaro Gonzalez C."/>
        </authorList>
    </citation>
    <scope>NUCLEOTIDE SEQUENCE</scope>
</reference>
<name>A0A0E9TTU4_ANGAN</name>
<proteinExistence type="predicted"/>
<dbReference type="EMBL" id="GBXM01052267">
    <property type="protein sequence ID" value="JAH56310.1"/>
    <property type="molecule type" value="Transcribed_RNA"/>
</dbReference>
<reference evidence="1" key="2">
    <citation type="journal article" date="2015" name="Fish Shellfish Immunol.">
        <title>Early steps in the European eel (Anguilla anguilla)-Vibrio vulnificus interaction in the gills: Role of the RtxA13 toxin.</title>
        <authorList>
            <person name="Callol A."/>
            <person name="Pajuelo D."/>
            <person name="Ebbesson L."/>
            <person name="Teles M."/>
            <person name="MacKenzie S."/>
            <person name="Amaro C."/>
        </authorList>
    </citation>
    <scope>NUCLEOTIDE SEQUENCE</scope>
</reference>
<dbReference type="AlphaFoldDB" id="A0A0E9TTU4"/>